<dbReference type="PANTHER" id="PTHR23244:SF456">
    <property type="entry name" value="MULTIPLE EPIDERMAL GROWTH FACTOR-LIKE DOMAINS PROTEIN 8"/>
    <property type="match status" value="1"/>
</dbReference>
<keyword evidence="1" id="KW-1133">Transmembrane helix</keyword>
<dbReference type="PANTHER" id="PTHR23244">
    <property type="entry name" value="KELCH REPEAT DOMAIN"/>
    <property type="match status" value="1"/>
</dbReference>
<dbReference type="InterPro" id="IPR011043">
    <property type="entry name" value="Gal_Oxase/kelch_b-propeller"/>
</dbReference>
<dbReference type="SUPFAM" id="SSF57184">
    <property type="entry name" value="Growth factor receptor domain"/>
    <property type="match status" value="1"/>
</dbReference>
<keyword evidence="1" id="KW-0472">Membrane</keyword>
<comment type="caution">
    <text evidence="2">The sequence shown here is derived from an EMBL/GenBank/DDBJ whole genome shotgun (WGS) entry which is preliminary data.</text>
</comment>
<feature type="transmembrane region" description="Helical" evidence="1">
    <location>
        <begin position="610"/>
        <end position="632"/>
    </location>
</feature>
<gene>
    <name evidence="2" type="ORF">BSTOLATCC_MIC29811</name>
</gene>
<dbReference type="SUPFAM" id="SSF117281">
    <property type="entry name" value="Kelch motif"/>
    <property type="match status" value="1"/>
</dbReference>
<keyword evidence="3" id="KW-1185">Reference proteome</keyword>
<organism evidence="2 3">
    <name type="scientific">Blepharisma stoltei</name>
    <dbReference type="NCBI Taxonomy" id="1481888"/>
    <lineage>
        <taxon>Eukaryota</taxon>
        <taxon>Sar</taxon>
        <taxon>Alveolata</taxon>
        <taxon>Ciliophora</taxon>
        <taxon>Postciliodesmatophora</taxon>
        <taxon>Heterotrichea</taxon>
        <taxon>Heterotrichida</taxon>
        <taxon>Blepharismidae</taxon>
        <taxon>Blepharisma</taxon>
    </lineage>
</organism>
<evidence type="ECO:0000313" key="2">
    <source>
        <dbReference type="EMBL" id="CAG9321906.1"/>
    </source>
</evidence>
<dbReference type="InterPro" id="IPR006652">
    <property type="entry name" value="Kelch_1"/>
</dbReference>
<keyword evidence="1" id="KW-0812">Transmembrane</keyword>
<evidence type="ECO:0000313" key="3">
    <source>
        <dbReference type="Proteomes" id="UP001162131"/>
    </source>
</evidence>
<dbReference type="SMART" id="SM01411">
    <property type="entry name" value="Ephrin_rec_like"/>
    <property type="match status" value="2"/>
</dbReference>
<dbReference type="EMBL" id="CAJZBQ010000029">
    <property type="protein sequence ID" value="CAG9321906.1"/>
    <property type="molecule type" value="Genomic_DNA"/>
</dbReference>
<dbReference type="Pfam" id="PF24681">
    <property type="entry name" value="Kelch_KLHDC2_KLHL20_DRC7"/>
    <property type="match status" value="1"/>
</dbReference>
<dbReference type="Gene3D" id="2.10.50.10">
    <property type="entry name" value="Tumor Necrosis Factor Receptor, subunit A, domain 2"/>
    <property type="match status" value="1"/>
</dbReference>
<evidence type="ECO:0008006" key="4">
    <source>
        <dbReference type="Google" id="ProtNLM"/>
    </source>
</evidence>
<evidence type="ECO:0000256" key="1">
    <source>
        <dbReference type="SAM" id="Phobius"/>
    </source>
</evidence>
<reference evidence="2" key="1">
    <citation type="submission" date="2021-09" db="EMBL/GenBank/DDBJ databases">
        <authorList>
            <consortium name="AG Swart"/>
            <person name="Singh M."/>
            <person name="Singh A."/>
            <person name="Seah K."/>
            <person name="Emmerich C."/>
        </authorList>
    </citation>
    <scope>NUCLEOTIDE SEQUENCE</scope>
    <source>
        <strain evidence="2">ATCC30299</strain>
    </source>
</reference>
<proteinExistence type="predicted"/>
<dbReference type="Gene3D" id="2.120.10.80">
    <property type="entry name" value="Kelch-type beta propeller"/>
    <property type="match status" value="3"/>
</dbReference>
<accession>A0AAU9J6S1</accession>
<dbReference type="InterPro" id="IPR009030">
    <property type="entry name" value="Growth_fac_rcpt_cys_sf"/>
</dbReference>
<protein>
    <recommendedName>
        <fullName evidence="4">Tyrosine-protein kinase ephrin type A/B receptor-like domain-containing protein</fullName>
    </recommendedName>
</protein>
<feature type="transmembrane region" description="Helical" evidence="1">
    <location>
        <begin position="668"/>
        <end position="690"/>
    </location>
</feature>
<dbReference type="AlphaFoldDB" id="A0AAU9J6S1"/>
<dbReference type="InterPro" id="IPR015915">
    <property type="entry name" value="Kelch-typ_b-propeller"/>
</dbReference>
<dbReference type="SUPFAM" id="SSF50965">
    <property type="entry name" value="Galactose oxidase, central domain"/>
    <property type="match status" value="1"/>
</dbReference>
<name>A0AAU9J6S1_9CILI</name>
<feature type="transmembrane region" description="Helical" evidence="1">
    <location>
        <begin position="906"/>
        <end position="928"/>
    </location>
</feature>
<dbReference type="Proteomes" id="UP001162131">
    <property type="component" value="Unassembled WGS sequence"/>
</dbReference>
<dbReference type="Pfam" id="PF01344">
    <property type="entry name" value="Kelch_1"/>
    <property type="match status" value="1"/>
</dbReference>
<sequence length="1009" mass="112800">MAYTKYYQQSTLMFAIFGGTATFAEDNNLYVLNTTSFTWVIMPQNGDVPPRMHGANLVYKNGVFYLFGGYNANFYNSWFYMYNVEEKRWSNISNNKKIYPQRTLAGSAINDNFIYLILGWSNLNENTLSDIYRVDLNDSSYSWELLTTVGDYKKSSFAFSTNANTAYMFSGYDNKDSTNDLASLDLSVSPIKITAITEPFLEPKERMKHTLEVVSGKLYLFGGDSYGEKLNDLWSFDINNNIWSNANVNGSLPPARSDHAASSQGNVMVIFGGKGQSNLLNDIQTFNFISNSWTEISPSTSTMPSPRYGSCIVYSSPFIFIYGGHTSTGYSSELWKFHTGTNTYELLGNGPIELESPRCSFSNYTIYVMFGKTNNQRPEGSIYTYNIVKDAWTVNFNPSLGNKKQSDGPVLKINQNILVFGGQSWGINQELDVFSINLDSQEYTDYSSLPTYTFYSAFAYFLNNLYVHGGGFSTGIFLRPNVPIKDFFMINLNQTCKNNECLCSPGSYKYEDTCKACPAGSYSSTYKASSCDLCPIGTYSFFEGGNTFQECYPCAEGTYNDLTGQAVCKICPVNYDCSVGTVKPANKVYSYGEVSIQPDSYDSSSDEQEAFVIIAEGFLIFFVIVFILIVAASKKARNYLKKFDVYKTQHNYKENSYMILAKTRLGGFYTISFYILAALLVFITLTTYAFENINESKGLIPLITAENEVSSFSANLAFLVTFSGYGGSCVADNNGTCSRLISFYSENIIAENEPGDLKCVLTDSQYCRLGYFCKDCAINTGAQFSIVLSEQFSYSSTIYVNITSSSSIPNEISSIQQSISADSGKIFRGNTPTEFYFSMIPSIFKSDIESWPSLATGYHVSTEKAIEKGSQCSNVELISNSNLKLNVNLDLSNSALMTERTLEQTWLMLISSLLGTVFGLMGTIGSIMSWNEEKWEKFVEWKDQKNSVQARIQNCKHIQYVCQPSLPHRFNGAREFSKSSADTEENDALISSRRTFKFSGSLGHLSSLQ</sequence>